<dbReference type="RefSeq" id="WP_268061413.1">
    <property type="nucleotide sequence ID" value="NZ_JAPQFJ010000009.1"/>
</dbReference>
<dbReference type="PANTHER" id="PTHR48050">
    <property type="entry name" value="STEROL 3-BETA-GLUCOSYLTRANSFERASE"/>
    <property type="match status" value="1"/>
</dbReference>
<feature type="domain" description="Erythromycin biosynthesis protein CIII-like C-terminal" evidence="2">
    <location>
        <begin position="278"/>
        <end position="379"/>
    </location>
</feature>
<dbReference type="CDD" id="cd03784">
    <property type="entry name" value="GT1_Gtf-like"/>
    <property type="match status" value="1"/>
</dbReference>
<proteinExistence type="predicted"/>
<evidence type="ECO:0000259" key="2">
    <source>
        <dbReference type="Pfam" id="PF06722"/>
    </source>
</evidence>
<dbReference type="Proteomes" id="UP001144612">
    <property type="component" value="Unassembled WGS sequence"/>
</dbReference>
<evidence type="ECO:0000313" key="3">
    <source>
        <dbReference type="EMBL" id="MCY6958991.1"/>
    </source>
</evidence>
<dbReference type="InterPro" id="IPR050426">
    <property type="entry name" value="Glycosyltransferase_28"/>
</dbReference>
<keyword evidence="3" id="KW-0808">Transferase</keyword>
<dbReference type="InterPro" id="IPR010610">
    <property type="entry name" value="EryCIII-like_C"/>
</dbReference>
<dbReference type="Pfam" id="PF06722">
    <property type="entry name" value="EryCIII-like_C"/>
    <property type="match status" value="1"/>
</dbReference>
<dbReference type="Gene3D" id="3.40.50.2000">
    <property type="entry name" value="Glycogen Phosphorylase B"/>
    <property type="match status" value="2"/>
</dbReference>
<name>A0ABT4D9L3_9CLOT</name>
<dbReference type="EC" id="2.4.-.-" evidence="3"/>
<reference evidence="3" key="1">
    <citation type="submission" date="2022-12" db="EMBL/GenBank/DDBJ databases">
        <title>Clostridium sp. nov., isolated from industrial wastewater.</title>
        <authorList>
            <person name="Jiayan W."/>
        </authorList>
    </citation>
    <scope>NUCLEOTIDE SEQUENCE</scope>
    <source>
        <strain evidence="3">ZC22-4</strain>
    </source>
</reference>
<protein>
    <submittedName>
        <fullName evidence="3">Glycosyltransferase</fullName>
        <ecNumber evidence="3">2.4.-.-</ecNumber>
    </submittedName>
</protein>
<dbReference type="Pfam" id="PF03033">
    <property type="entry name" value="Glyco_transf_28"/>
    <property type="match status" value="1"/>
</dbReference>
<dbReference type="InterPro" id="IPR002213">
    <property type="entry name" value="UDP_glucos_trans"/>
</dbReference>
<dbReference type="SUPFAM" id="SSF53756">
    <property type="entry name" value="UDP-Glycosyltransferase/glycogen phosphorylase"/>
    <property type="match status" value="1"/>
</dbReference>
<accession>A0ABT4D9L3</accession>
<feature type="domain" description="Glycosyltransferase family 28 N-terminal" evidence="1">
    <location>
        <begin position="4"/>
        <end position="142"/>
    </location>
</feature>
<organism evidence="3 4">
    <name type="scientific">Clostridium brassicae</name>
    <dbReference type="NCBI Taxonomy" id="2999072"/>
    <lineage>
        <taxon>Bacteria</taxon>
        <taxon>Bacillati</taxon>
        <taxon>Bacillota</taxon>
        <taxon>Clostridia</taxon>
        <taxon>Eubacteriales</taxon>
        <taxon>Clostridiaceae</taxon>
        <taxon>Clostridium</taxon>
    </lineage>
</organism>
<dbReference type="InterPro" id="IPR004276">
    <property type="entry name" value="GlycoTrans_28_N"/>
</dbReference>
<gene>
    <name evidence="3" type="ORF">OW729_10285</name>
</gene>
<evidence type="ECO:0000313" key="4">
    <source>
        <dbReference type="Proteomes" id="UP001144612"/>
    </source>
</evidence>
<evidence type="ECO:0000259" key="1">
    <source>
        <dbReference type="Pfam" id="PF03033"/>
    </source>
</evidence>
<comment type="caution">
    <text evidence="3">The sequence shown here is derived from an EMBL/GenBank/DDBJ whole genome shotgun (WGS) entry which is preliminary data.</text>
</comment>
<keyword evidence="4" id="KW-1185">Reference proteome</keyword>
<dbReference type="GO" id="GO:0016757">
    <property type="term" value="F:glycosyltransferase activity"/>
    <property type="evidence" value="ECO:0007669"/>
    <property type="project" value="UniProtKB-KW"/>
</dbReference>
<sequence>MANILLITQGTGGDVKPFIKMGRILKNIGHAVLILTHYIYEKEVKINGLDFGAIDTYEEYKEKNDKLTNLSDAMKESKQYIEFNRKYCGSDRTYKEYTIISQYCKREDTIIIFRHRFSLAGLLVAEKYGLPVASVFLAPNYIQHLELHEELIGEVMKNEMNIVRNKIGLSDISNWTEWMCSPKLKIALWPKWYAKEETESIKGMIAIGFPENKYESTDEIPKQVKEFLKGGKKTAIITAGTSNAINPNFYKIAAESCKCANINGILVTAFEEFTPRRLSSNILRLREAPIKRILPYVNVVIHHGGIGTSSEALSCGTPQLIMAHLADRPDNAARLKKIGVAKVFPEINWKIDLIGKSLKEIIYDESLSLSCKKLSEKINKDNIEEELNLIIKEFLKNKEKYKANNLYKVKNNTLSNKNTKEKVVSSNKVSLDYIPEKKKRMLMGLLMRKCKN</sequence>
<dbReference type="PANTHER" id="PTHR48050:SF13">
    <property type="entry name" value="STEROL 3-BETA-GLUCOSYLTRANSFERASE UGT80A2"/>
    <property type="match status" value="1"/>
</dbReference>
<keyword evidence="3" id="KW-0328">Glycosyltransferase</keyword>
<dbReference type="EMBL" id="JAPQFJ010000009">
    <property type="protein sequence ID" value="MCY6958991.1"/>
    <property type="molecule type" value="Genomic_DNA"/>
</dbReference>